<dbReference type="SUPFAM" id="SSF54695">
    <property type="entry name" value="POZ domain"/>
    <property type="match status" value="1"/>
</dbReference>
<comment type="caution">
    <text evidence="3">The sequence shown here is derived from an EMBL/GenBank/DDBJ whole genome shotgun (WGS) entry which is preliminary data.</text>
</comment>
<dbReference type="Gene3D" id="3.30.710.10">
    <property type="entry name" value="Potassium Channel Kv1.1, Chain A"/>
    <property type="match status" value="1"/>
</dbReference>
<evidence type="ECO:0000313" key="4">
    <source>
        <dbReference type="Proteomes" id="UP000251314"/>
    </source>
</evidence>
<dbReference type="CDD" id="cd18186">
    <property type="entry name" value="BTB_POZ_ZBTB_KLHL-like"/>
    <property type="match status" value="1"/>
</dbReference>
<evidence type="ECO:0000259" key="1">
    <source>
        <dbReference type="PROSITE" id="PS50097"/>
    </source>
</evidence>
<dbReference type="STRING" id="29920.A0A329T0C8"/>
<sequence>MPSFSTSLLHERGEMSTSTLEANQHQYTGLHQRFMGTHCIAFGRLKQNLMGAVSHQIQYFCTVIQSLTVFVWCSNKNLLLLTTTGQAPRPRASCVVHNDTWVVLVEQHRVCNGLKVSSPKQIIVPRTAELFFTTTGDVPTSRLYATFAHSDSVLSLGGYQTQESTISRSTIHELDVVWYPVHCGNGPSVLHGFVGGVYNNSLFVFEKRTPTSMVSCYKKLQLQHESIPAAPDSTVISERSSHCYLRSLVGNSTLSDITLIVEGIKIFGHKNLCARYTPFQDIFVEQAVHGQEIKISNMTQAIFLLLLEYVYCDRVDVASEAAVELFAAADRDALTDPKVLISSHLEGVAAPSLELYDKWGEDPLNVAMDIGSLGATLEHALLVKIPKAWYQLCAAGTRKSMSGPTSDALSTSSRVENLQAAAITKYDRTHPKGVNAFDLRVYKNWNEEALQLDAVRGEYGKTSATLLIVEVPRKEELYELSIDEYHADVVKNFNDIAKVLCRSQEVKDVLAMIERVSKLLAQCGLWC</sequence>
<reference evidence="2" key="2">
    <citation type="submission" date="2021-01" db="EMBL/GenBank/DDBJ databases">
        <title>Phytophthora aleatoria, a newly-described species from Pinus radiata is distinct from Phytophthora cactorum isolates based on comparative genomics.</title>
        <authorList>
            <person name="Mcdougal R."/>
            <person name="Panda P."/>
            <person name="Williams N."/>
            <person name="Studholme D.J."/>
        </authorList>
    </citation>
    <scope>NUCLEOTIDE SEQUENCE</scope>
    <source>
        <strain evidence="2">NZFS 3830</strain>
    </source>
</reference>
<accession>A0A329T0C8</accession>
<dbReference type="Proteomes" id="UP000688947">
    <property type="component" value="Unassembled WGS sequence"/>
</dbReference>
<evidence type="ECO:0000313" key="3">
    <source>
        <dbReference type="EMBL" id="RAW42953.1"/>
    </source>
</evidence>
<proteinExistence type="predicted"/>
<dbReference type="EMBL" id="MJFZ01000009">
    <property type="protein sequence ID" value="RAW42953.1"/>
    <property type="molecule type" value="Genomic_DNA"/>
</dbReference>
<dbReference type="SMART" id="SM00225">
    <property type="entry name" value="BTB"/>
    <property type="match status" value="1"/>
</dbReference>
<name>A0A329T0C8_9STRA</name>
<feature type="domain" description="BTB" evidence="1">
    <location>
        <begin position="255"/>
        <end position="319"/>
    </location>
</feature>
<dbReference type="PROSITE" id="PS50097">
    <property type="entry name" value="BTB"/>
    <property type="match status" value="1"/>
</dbReference>
<dbReference type="AlphaFoldDB" id="A0A329T0C8"/>
<evidence type="ECO:0000313" key="2">
    <source>
        <dbReference type="EMBL" id="KAG6950469.1"/>
    </source>
</evidence>
<dbReference type="Pfam" id="PF00651">
    <property type="entry name" value="BTB"/>
    <property type="match status" value="1"/>
</dbReference>
<reference evidence="3 4" key="1">
    <citation type="submission" date="2018-01" db="EMBL/GenBank/DDBJ databases">
        <title>Draft genome of the strawberry crown rot pathogen Phytophthora cactorum.</title>
        <authorList>
            <person name="Armitage A.D."/>
            <person name="Lysoe E."/>
            <person name="Nellist C.F."/>
            <person name="Harrison R.J."/>
            <person name="Brurberg M.B."/>
        </authorList>
    </citation>
    <scope>NUCLEOTIDE SEQUENCE [LARGE SCALE GENOMIC DNA]</scope>
    <source>
        <strain evidence="3 4">10300</strain>
    </source>
</reference>
<dbReference type="VEuPathDB" id="FungiDB:PC110_g876"/>
<protein>
    <recommendedName>
        <fullName evidence="1">BTB domain-containing protein</fullName>
    </recommendedName>
</protein>
<dbReference type="Proteomes" id="UP000251314">
    <property type="component" value="Unassembled WGS sequence"/>
</dbReference>
<dbReference type="OrthoDB" id="681301at2759"/>
<dbReference type="InterPro" id="IPR011333">
    <property type="entry name" value="SKP1/BTB/POZ_sf"/>
</dbReference>
<keyword evidence="4" id="KW-1185">Reference proteome</keyword>
<dbReference type="EMBL" id="JAENGZ010001126">
    <property type="protein sequence ID" value="KAG6950469.1"/>
    <property type="molecule type" value="Genomic_DNA"/>
</dbReference>
<organism evidence="3 4">
    <name type="scientific">Phytophthora cactorum</name>
    <dbReference type="NCBI Taxonomy" id="29920"/>
    <lineage>
        <taxon>Eukaryota</taxon>
        <taxon>Sar</taxon>
        <taxon>Stramenopiles</taxon>
        <taxon>Oomycota</taxon>
        <taxon>Peronosporomycetes</taxon>
        <taxon>Peronosporales</taxon>
        <taxon>Peronosporaceae</taxon>
        <taxon>Phytophthora</taxon>
    </lineage>
</organism>
<gene>
    <name evidence="2" type="ORF">JG687_00014235</name>
    <name evidence="3" type="ORF">PC110_g876</name>
</gene>
<dbReference type="InterPro" id="IPR000210">
    <property type="entry name" value="BTB/POZ_dom"/>
</dbReference>